<dbReference type="AlphaFoldDB" id="A0A1E3K8X2"/>
<dbReference type="EMBL" id="AWGH01000001">
    <property type="protein sequence ID" value="ODO08692.1"/>
    <property type="molecule type" value="Genomic_DNA"/>
</dbReference>
<evidence type="ECO:0000313" key="4">
    <source>
        <dbReference type="Proteomes" id="UP000094819"/>
    </source>
</evidence>
<evidence type="ECO:0000256" key="1">
    <source>
        <dbReference type="SAM" id="MobiDB-lite"/>
    </source>
</evidence>
<dbReference type="GeneID" id="30189638"/>
<reference evidence="3 4" key="1">
    <citation type="submission" date="2016-06" db="EMBL/GenBank/DDBJ databases">
        <title>Evolution of pathogenesis and genome organization in the Tremellales.</title>
        <authorList>
            <person name="Cuomo C."/>
            <person name="Litvintseva A."/>
            <person name="Heitman J."/>
            <person name="Chen Y."/>
            <person name="Sun S."/>
            <person name="Springer D."/>
            <person name="Dromer F."/>
            <person name="Young S."/>
            <person name="Zeng Q."/>
            <person name="Chapman S."/>
            <person name="Gujja S."/>
            <person name="Saif S."/>
            <person name="Birren B."/>
        </authorList>
    </citation>
    <scope>NUCLEOTIDE SEQUENCE [LARGE SCALE GENOMIC DNA]</scope>
    <source>
        <strain evidence="3 4">CBS 7118</strain>
    </source>
</reference>
<organism evidence="3 4">
    <name type="scientific">Cryptococcus wingfieldii CBS 7118</name>
    <dbReference type="NCBI Taxonomy" id="1295528"/>
    <lineage>
        <taxon>Eukaryota</taxon>
        <taxon>Fungi</taxon>
        <taxon>Dikarya</taxon>
        <taxon>Basidiomycota</taxon>
        <taxon>Agaricomycotina</taxon>
        <taxon>Tremellomycetes</taxon>
        <taxon>Tremellales</taxon>
        <taxon>Cryptococcaceae</taxon>
        <taxon>Cryptococcus</taxon>
    </lineage>
</organism>
<feature type="signal peptide" evidence="2">
    <location>
        <begin position="1"/>
        <end position="19"/>
    </location>
</feature>
<accession>A0A1E3K8X2</accession>
<gene>
    <name evidence="3" type="ORF">L198_00425</name>
</gene>
<feature type="compositionally biased region" description="Basic and acidic residues" evidence="1">
    <location>
        <begin position="91"/>
        <end position="109"/>
    </location>
</feature>
<keyword evidence="4" id="KW-1185">Reference proteome</keyword>
<comment type="caution">
    <text evidence="3">The sequence shown here is derived from an EMBL/GenBank/DDBJ whole genome shotgun (WGS) entry which is preliminary data.</text>
</comment>
<name>A0A1E3K8X2_9TREE</name>
<evidence type="ECO:0008006" key="5">
    <source>
        <dbReference type="Google" id="ProtNLM"/>
    </source>
</evidence>
<evidence type="ECO:0000313" key="3">
    <source>
        <dbReference type="EMBL" id="ODO08692.1"/>
    </source>
</evidence>
<feature type="region of interest" description="Disordered" evidence="1">
    <location>
        <begin position="87"/>
        <end position="109"/>
    </location>
</feature>
<proteinExistence type="predicted"/>
<dbReference type="OrthoDB" id="5377172at2759"/>
<keyword evidence="2" id="KW-0732">Signal</keyword>
<dbReference type="RefSeq" id="XP_019035547.1">
    <property type="nucleotide sequence ID" value="XM_019172605.1"/>
</dbReference>
<feature type="chain" id="PRO_5009130838" description="GH16 domain-containing protein" evidence="2">
    <location>
        <begin position="20"/>
        <end position="109"/>
    </location>
</feature>
<sequence>MSFILALLIFGTVHQSAHGYLVNSSLYSSGALGPSPAQTFHSRFQWKGYPKTQPALVAEFNTSTDGYDLWVSWNGATEVVDWVVDGSSHSSEGRLRGERLKTEQRTVVQ</sequence>
<dbReference type="Proteomes" id="UP000094819">
    <property type="component" value="Unassembled WGS sequence"/>
</dbReference>
<evidence type="ECO:0000256" key="2">
    <source>
        <dbReference type="SAM" id="SignalP"/>
    </source>
</evidence>
<protein>
    <recommendedName>
        <fullName evidence="5">GH16 domain-containing protein</fullName>
    </recommendedName>
</protein>